<dbReference type="AlphaFoldDB" id="A0A1I6SPX1"/>
<dbReference type="STRING" id="683125.SAMN05660206_10521"/>
<dbReference type="EMBL" id="FOZZ01000005">
    <property type="protein sequence ID" value="SFS78929.1"/>
    <property type="molecule type" value="Genomic_DNA"/>
</dbReference>
<keyword evidence="3" id="KW-1185">Reference proteome</keyword>
<keyword evidence="1" id="KW-1133">Transmembrane helix</keyword>
<protein>
    <submittedName>
        <fullName evidence="2">Uncharacterized protein</fullName>
    </submittedName>
</protein>
<name>A0A1I6SPX1_9SPHI</name>
<dbReference type="Proteomes" id="UP000198785">
    <property type="component" value="Unassembled WGS sequence"/>
</dbReference>
<evidence type="ECO:0000313" key="2">
    <source>
        <dbReference type="EMBL" id="SFS78929.1"/>
    </source>
</evidence>
<accession>A0A1I6SPX1</accession>
<keyword evidence="1" id="KW-0472">Membrane</keyword>
<keyword evidence="1" id="KW-0812">Transmembrane</keyword>
<organism evidence="2 3">
    <name type="scientific">Sphingobacterium wenxiniae</name>
    <dbReference type="NCBI Taxonomy" id="683125"/>
    <lineage>
        <taxon>Bacteria</taxon>
        <taxon>Pseudomonadati</taxon>
        <taxon>Bacteroidota</taxon>
        <taxon>Sphingobacteriia</taxon>
        <taxon>Sphingobacteriales</taxon>
        <taxon>Sphingobacteriaceae</taxon>
        <taxon>Sphingobacterium</taxon>
    </lineage>
</organism>
<evidence type="ECO:0000256" key="1">
    <source>
        <dbReference type="SAM" id="Phobius"/>
    </source>
</evidence>
<sequence length="169" mass="19634">MNLQDRLRFKSDANGISFQPHRDMKHSLLWSAGIIAVIVVVLLLFGDWLGERGQMIGLAIVLYCVVHVLIDYLFRRPIRYRFDLNSKTVYRESPLFGKRKLMHFDEVTIFTSSDTGDWYYSLGVKKKQFLKSYKISPSFGAGKKAEQRAMTYEEEILEPLMKMLETARG</sequence>
<reference evidence="2 3" key="1">
    <citation type="submission" date="2016-10" db="EMBL/GenBank/DDBJ databases">
        <authorList>
            <person name="de Groot N.N."/>
        </authorList>
    </citation>
    <scope>NUCLEOTIDE SEQUENCE [LARGE SCALE GENOMIC DNA]</scope>
    <source>
        <strain evidence="2 3">DSM 22789</strain>
    </source>
</reference>
<proteinExistence type="predicted"/>
<dbReference type="OrthoDB" id="711075at2"/>
<gene>
    <name evidence="2" type="ORF">SAMN05660206_10521</name>
</gene>
<evidence type="ECO:0000313" key="3">
    <source>
        <dbReference type="Proteomes" id="UP000198785"/>
    </source>
</evidence>
<feature type="transmembrane region" description="Helical" evidence="1">
    <location>
        <begin position="28"/>
        <end position="49"/>
    </location>
</feature>
<feature type="transmembrane region" description="Helical" evidence="1">
    <location>
        <begin position="55"/>
        <end position="74"/>
    </location>
</feature>